<evidence type="ECO:0000313" key="4">
    <source>
        <dbReference type="Proteomes" id="UP000563050"/>
    </source>
</evidence>
<dbReference type="EMBL" id="JACHXQ010000003">
    <property type="protein sequence ID" value="MBB3183743.1"/>
    <property type="molecule type" value="Genomic_DNA"/>
</dbReference>
<comment type="caution">
    <text evidence="3">The sequence shown here is derived from an EMBL/GenBank/DDBJ whole genome shotgun (WGS) entry which is preliminary data.</text>
</comment>
<keyword evidence="3" id="KW-0808">Transferase</keyword>
<dbReference type="InterPro" id="IPR016181">
    <property type="entry name" value="Acyl_CoA_acyltransferase"/>
</dbReference>
<dbReference type="Gene3D" id="3.40.630.30">
    <property type="match status" value="1"/>
</dbReference>
<dbReference type="RefSeq" id="WP_343065192.1">
    <property type="nucleotide sequence ID" value="NZ_JACHXQ010000003.1"/>
</dbReference>
<dbReference type="AlphaFoldDB" id="A0A7W5DJI1"/>
<feature type="domain" description="N-acetyltransferase" evidence="2">
    <location>
        <begin position="1"/>
        <end position="108"/>
    </location>
</feature>
<keyword evidence="4" id="KW-1185">Reference proteome</keyword>
<protein>
    <submittedName>
        <fullName evidence="3">Putative N-acetyltransferase YhbS</fullName>
    </submittedName>
</protein>
<dbReference type="Pfam" id="PF13508">
    <property type="entry name" value="Acetyltransf_7"/>
    <property type="match status" value="1"/>
</dbReference>
<evidence type="ECO:0000313" key="3">
    <source>
        <dbReference type="EMBL" id="MBB3183743.1"/>
    </source>
</evidence>
<proteinExistence type="predicted"/>
<gene>
    <name evidence="3" type="ORF">FHR95_001297</name>
</gene>
<organism evidence="3 4">
    <name type="scientific">Halomonas fontilapidosi</name>
    <dbReference type="NCBI Taxonomy" id="616675"/>
    <lineage>
        <taxon>Bacteria</taxon>
        <taxon>Pseudomonadati</taxon>
        <taxon>Pseudomonadota</taxon>
        <taxon>Gammaproteobacteria</taxon>
        <taxon>Oceanospirillales</taxon>
        <taxon>Halomonadaceae</taxon>
        <taxon>Halomonas</taxon>
    </lineage>
</organism>
<sequence length="126" mass="13608">MPGTIQPEFEQAQGCLPAQDQQSGTNPHSDGTPEWSGLGPVSVLPAWQGRGIGSALMKECLAYLRERGARGCVLVGESGYYQRFGFRSLPGLILPGVPPEYFMALSWSDIRPRGEVAFHPAFEATA</sequence>
<evidence type="ECO:0000259" key="2">
    <source>
        <dbReference type="PROSITE" id="PS51186"/>
    </source>
</evidence>
<dbReference type="PROSITE" id="PS51186">
    <property type="entry name" value="GNAT"/>
    <property type="match status" value="1"/>
</dbReference>
<reference evidence="3 4" key="1">
    <citation type="submission" date="2020-08" db="EMBL/GenBank/DDBJ databases">
        <title>Genomic Encyclopedia of Type Strains, Phase III (KMG-III): the genomes of soil and plant-associated and newly described type strains.</title>
        <authorList>
            <person name="Whitman W."/>
        </authorList>
    </citation>
    <scope>NUCLEOTIDE SEQUENCE [LARGE SCALE GENOMIC DNA]</scope>
    <source>
        <strain evidence="3 4">CECT 7341</strain>
    </source>
</reference>
<evidence type="ECO:0000256" key="1">
    <source>
        <dbReference type="SAM" id="MobiDB-lite"/>
    </source>
</evidence>
<dbReference type="SUPFAM" id="SSF55729">
    <property type="entry name" value="Acyl-CoA N-acyltransferases (Nat)"/>
    <property type="match status" value="1"/>
</dbReference>
<feature type="compositionally biased region" description="Polar residues" evidence="1">
    <location>
        <begin position="19"/>
        <end position="29"/>
    </location>
</feature>
<dbReference type="CDD" id="cd04301">
    <property type="entry name" value="NAT_SF"/>
    <property type="match status" value="1"/>
</dbReference>
<name>A0A7W5DJI1_9GAMM</name>
<feature type="region of interest" description="Disordered" evidence="1">
    <location>
        <begin position="16"/>
        <end position="40"/>
    </location>
</feature>
<dbReference type="Proteomes" id="UP000563050">
    <property type="component" value="Unassembled WGS sequence"/>
</dbReference>
<dbReference type="GO" id="GO:0016747">
    <property type="term" value="F:acyltransferase activity, transferring groups other than amino-acyl groups"/>
    <property type="evidence" value="ECO:0007669"/>
    <property type="project" value="InterPro"/>
</dbReference>
<dbReference type="InterPro" id="IPR000182">
    <property type="entry name" value="GNAT_dom"/>
</dbReference>
<accession>A0A7W5DJI1</accession>